<proteinExistence type="inferred from homology"/>
<dbReference type="KEGG" id="bpm:BURPS1710b_2257"/>
<dbReference type="PANTHER" id="PTHR43335:SF4">
    <property type="entry name" value="ABC TRANSPORTER, ATP-BINDING PROTEIN"/>
    <property type="match status" value="1"/>
</dbReference>
<evidence type="ECO:0000256" key="4">
    <source>
        <dbReference type="ARBA" id="ARBA00022519"/>
    </source>
</evidence>
<dbReference type="PROSITE" id="PS00211">
    <property type="entry name" value="ABC_TRANSPORTER_1"/>
    <property type="match status" value="1"/>
</dbReference>
<dbReference type="CDD" id="cd03230">
    <property type="entry name" value="ABC_DR_subfamily_A"/>
    <property type="match status" value="1"/>
</dbReference>
<dbReference type="InterPro" id="IPR017871">
    <property type="entry name" value="ABC_transporter-like_CS"/>
</dbReference>
<organism evidence="9 10">
    <name type="scientific">Burkholderia pseudomallei (strain 1710b)</name>
    <dbReference type="NCBI Taxonomy" id="320372"/>
    <lineage>
        <taxon>Bacteria</taxon>
        <taxon>Pseudomonadati</taxon>
        <taxon>Pseudomonadota</taxon>
        <taxon>Betaproteobacteria</taxon>
        <taxon>Burkholderiales</taxon>
        <taxon>Burkholderiaceae</taxon>
        <taxon>Burkholderia</taxon>
        <taxon>pseudomallei group</taxon>
    </lineage>
</organism>
<evidence type="ECO:0000313" key="9">
    <source>
        <dbReference type="EMBL" id="ABA48001.1"/>
    </source>
</evidence>
<dbReference type="InterPro" id="IPR003593">
    <property type="entry name" value="AAA+_ATPase"/>
</dbReference>
<keyword evidence="3" id="KW-1003">Cell membrane</keyword>
<dbReference type="Pfam" id="PF00005">
    <property type="entry name" value="ABC_tran"/>
    <property type="match status" value="1"/>
</dbReference>
<feature type="compositionally biased region" description="Basic residues" evidence="7">
    <location>
        <begin position="127"/>
        <end position="152"/>
    </location>
</feature>
<evidence type="ECO:0000256" key="5">
    <source>
        <dbReference type="ARBA" id="ARBA00022741"/>
    </source>
</evidence>
<protein>
    <submittedName>
        <fullName evidence="9">Putative copper-related ABC transport system, ATP-binding protein</fullName>
    </submittedName>
</protein>
<keyword evidence="6 9" id="KW-0067">ATP-binding</keyword>
<dbReference type="GO" id="GO:0016887">
    <property type="term" value="F:ATP hydrolysis activity"/>
    <property type="evidence" value="ECO:0007669"/>
    <property type="project" value="InterPro"/>
</dbReference>
<dbReference type="InterPro" id="IPR027417">
    <property type="entry name" value="P-loop_NTPase"/>
</dbReference>
<dbReference type="SUPFAM" id="SSF52540">
    <property type="entry name" value="P-loop containing nucleoside triphosphate hydrolases"/>
    <property type="match status" value="1"/>
</dbReference>
<keyword evidence="4" id="KW-0472">Membrane</keyword>
<dbReference type="PROSITE" id="PS50893">
    <property type="entry name" value="ABC_TRANSPORTER_2"/>
    <property type="match status" value="1"/>
</dbReference>
<feature type="region of interest" description="Disordered" evidence="7">
    <location>
        <begin position="243"/>
        <end position="430"/>
    </location>
</feature>
<feature type="compositionally biased region" description="Basic residues" evidence="7">
    <location>
        <begin position="293"/>
        <end position="308"/>
    </location>
</feature>
<feature type="compositionally biased region" description="Basic residues" evidence="7">
    <location>
        <begin position="1"/>
        <end position="12"/>
    </location>
</feature>
<comment type="similarity">
    <text evidence="1">Belongs to the ABC transporter superfamily.</text>
</comment>
<evidence type="ECO:0000256" key="7">
    <source>
        <dbReference type="SAM" id="MobiDB-lite"/>
    </source>
</evidence>
<feature type="compositionally biased region" description="Low complexity" evidence="7">
    <location>
        <begin position="13"/>
        <end position="23"/>
    </location>
</feature>
<sequence>MPAARAARRRTRIGATRPNPTTRPDNDDADPPRPRDARRGRAADARRVRGDACRPPGRAHRRGARRRAAGRHGARPARPLRGEPENRQAAHAARRRPPDDRRAPRGRRDPRRRAGRDDQRLFDRRQRREPHRAKRGRLRGARLRSHANRALRARLQPVRPLDRALGRRARHRQRDRRQARFAVAQARQRHPALQHDGRAHRRQHDQLHARRHLCRRVASRALRAQHDPRRALRHALHELVLQRLGRQRRLSQPRRPRDHGGARPDRARQPGMGQHRSRHHAAHDPGFADREQRRRRQPARPVHLRRRIQHDPRQPRRRQQDRRASVGRLDPQRRDGQRFRGQPRADPLRRGERRRVARQLLEQLPRLGPARPRRRRRAVQGERSRRPADLARAVGQGADEQSGRAGAARRRAAVSAARGAERRRRRAAHARRARRLAAMGGQAMIELTGVVKTFGPVRAVDGIDLAIAPGELFGLIGRNGAGKSTLFQLMLGLLAADAGNVRIDGVSARDPRFRAVRRTLGYLPENVVLYDNLTGLETLRFFARLKGVDAAACAPLLDEVGLDHAAARKVRGYSKGMKQRLGFAQALLGAPRLLFLDEPTNGLDPAGIRAFYRILHERRRAGTTIVITSHILAEIQQRVDRLAIVRAGRLQAVGSVDALRGETNLPLTIELVVPDDDTREIEAALRRAPFGEPTMRDRRIAFACPRDAKMAALAALAPLGARIVDLRIHEPSLEDMFLGYAGCEANA</sequence>
<feature type="compositionally biased region" description="Basic residues" evidence="7">
    <location>
        <begin position="187"/>
        <end position="209"/>
    </location>
</feature>
<feature type="compositionally biased region" description="Basic and acidic residues" evidence="7">
    <location>
        <begin position="258"/>
        <end position="268"/>
    </location>
</feature>
<evidence type="ECO:0000256" key="6">
    <source>
        <dbReference type="ARBA" id="ARBA00022840"/>
    </source>
</evidence>
<feature type="compositionally biased region" description="Basic residues" evidence="7">
    <location>
        <begin position="166"/>
        <end position="179"/>
    </location>
</feature>
<feature type="compositionally biased region" description="Basic and acidic residues" evidence="7">
    <location>
        <begin position="115"/>
        <end position="126"/>
    </location>
</feature>
<keyword evidence="2" id="KW-0813">Transport</keyword>
<dbReference type="SMART" id="SM00382">
    <property type="entry name" value="AAA"/>
    <property type="match status" value="1"/>
</dbReference>
<dbReference type="GO" id="GO:0005524">
    <property type="term" value="F:ATP binding"/>
    <property type="evidence" value="ECO:0007669"/>
    <property type="project" value="UniProtKB-KW"/>
</dbReference>
<dbReference type="Proteomes" id="UP000002700">
    <property type="component" value="Chromosome I"/>
</dbReference>
<name>Q3JS02_BURP1</name>
<keyword evidence="4" id="KW-0997">Cell inner membrane</keyword>
<gene>
    <name evidence="9" type="ordered locus">BURPS1710b_2257</name>
</gene>
<feature type="compositionally biased region" description="Basic residues" evidence="7">
    <location>
        <begin position="421"/>
        <end position="430"/>
    </location>
</feature>
<dbReference type="AlphaFoldDB" id="Q3JS02"/>
<dbReference type="EnsemblBacteria" id="ABA48001">
    <property type="protein sequence ID" value="ABA48001"/>
    <property type="gene ID" value="BURPS1710b_2257"/>
</dbReference>
<feature type="compositionally biased region" description="Basic and acidic residues" evidence="7">
    <location>
        <begin position="379"/>
        <end position="389"/>
    </location>
</feature>
<dbReference type="Gene3D" id="3.40.50.300">
    <property type="entry name" value="P-loop containing nucleotide triphosphate hydrolases"/>
    <property type="match status" value="1"/>
</dbReference>
<dbReference type="PANTHER" id="PTHR43335">
    <property type="entry name" value="ABC TRANSPORTER, ATP-BINDING PROTEIN"/>
    <property type="match status" value="1"/>
</dbReference>
<evidence type="ECO:0000256" key="2">
    <source>
        <dbReference type="ARBA" id="ARBA00022448"/>
    </source>
</evidence>
<feature type="compositionally biased region" description="Basic residues" evidence="7">
    <location>
        <begin position="57"/>
        <end position="75"/>
    </location>
</feature>
<feature type="compositionally biased region" description="Basic and acidic residues" evidence="7">
    <location>
        <begin position="24"/>
        <end position="52"/>
    </location>
</feature>
<feature type="domain" description="ABC transporter" evidence="8">
    <location>
        <begin position="445"/>
        <end position="672"/>
    </location>
</feature>
<evidence type="ECO:0000256" key="1">
    <source>
        <dbReference type="ARBA" id="ARBA00005417"/>
    </source>
</evidence>
<evidence type="ECO:0000259" key="8">
    <source>
        <dbReference type="PROSITE" id="PS50893"/>
    </source>
</evidence>
<feature type="compositionally biased region" description="Basic and acidic residues" evidence="7">
    <location>
        <begin position="96"/>
        <end position="107"/>
    </location>
</feature>
<accession>Q3JS02</accession>
<evidence type="ECO:0000313" key="10">
    <source>
        <dbReference type="Proteomes" id="UP000002700"/>
    </source>
</evidence>
<feature type="compositionally biased region" description="Basic residues" evidence="7">
    <location>
        <begin position="245"/>
        <end position="257"/>
    </location>
</feature>
<feature type="region of interest" description="Disordered" evidence="7">
    <location>
        <begin position="1"/>
        <end position="209"/>
    </location>
</feature>
<dbReference type="EMBL" id="CP000124">
    <property type="protein sequence ID" value="ABA48001.1"/>
    <property type="molecule type" value="Genomic_DNA"/>
</dbReference>
<reference evidence="9 10" key="1">
    <citation type="submission" date="2005-09" db="EMBL/GenBank/DDBJ databases">
        <authorList>
            <person name="Woods D.E."/>
            <person name="Nierman W.C."/>
        </authorList>
    </citation>
    <scope>NUCLEOTIDE SEQUENCE [LARGE SCALE GENOMIC DNA]</scope>
    <source>
        <strain evidence="9 10">1710b</strain>
    </source>
</reference>
<feature type="compositionally biased region" description="Basic and acidic residues" evidence="7">
    <location>
        <begin position="282"/>
        <end position="292"/>
    </location>
</feature>
<dbReference type="InterPro" id="IPR003439">
    <property type="entry name" value="ABC_transporter-like_ATP-bd"/>
</dbReference>
<keyword evidence="5" id="KW-0547">Nucleotide-binding</keyword>
<dbReference type="HOGENOM" id="CLU_372008_0_0_4"/>
<evidence type="ECO:0000256" key="3">
    <source>
        <dbReference type="ARBA" id="ARBA00022475"/>
    </source>
</evidence>